<evidence type="ECO:0000313" key="5">
    <source>
        <dbReference type="Proteomes" id="UP000202259"/>
    </source>
</evidence>
<proteinExistence type="predicted"/>
<reference evidence="4 5" key="1">
    <citation type="submission" date="2017-08" db="EMBL/GenBank/DDBJ databases">
        <title>Complete genome of Colwellia sp. NB097-1, a psychrophile bacterium ioslated from Bering Sea.</title>
        <authorList>
            <person name="Chen X."/>
        </authorList>
    </citation>
    <scope>NUCLEOTIDE SEQUENCE [LARGE SCALE GENOMIC DNA]</scope>
    <source>
        <strain evidence="4 5">NB097-1</strain>
    </source>
</reference>
<dbReference type="EMBL" id="CP020465">
    <property type="protein sequence ID" value="ASP49006.1"/>
    <property type="molecule type" value="Genomic_DNA"/>
</dbReference>
<evidence type="ECO:0000256" key="2">
    <source>
        <dbReference type="SAM" id="SignalP"/>
    </source>
</evidence>
<feature type="signal peptide" evidence="2">
    <location>
        <begin position="1"/>
        <end position="23"/>
    </location>
</feature>
<feature type="compositionally biased region" description="Low complexity" evidence="1">
    <location>
        <begin position="39"/>
        <end position="53"/>
    </location>
</feature>
<dbReference type="RefSeq" id="WP_081152722.1">
    <property type="nucleotide sequence ID" value="NZ_CP020465.1"/>
</dbReference>
<organism evidence="4 5">
    <name type="scientific">Cognaticolwellia beringensis</name>
    <dbReference type="NCBI Taxonomy" id="1967665"/>
    <lineage>
        <taxon>Bacteria</taxon>
        <taxon>Pseudomonadati</taxon>
        <taxon>Pseudomonadota</taxon>
        <taxon>Gammaproteobacteria</taxon>
        <taxon>Alteromonadales</taxon>
        <taxon>Colwelliaceae</taxon>
        <taxon>Cognaticolwellia</taxon>
    </lineage>
</organism>
<dbReference type="KEGG" id="cber:B5D82_15245"/>
<dbReference type="Pfam" id="PF06468">
    <property type="entry name" value="Spond_N"/>
    <property type="match status" value="1"/>
</dbReference>
<feature type="chain" id="PRO_5013121279" description="Spondin domain-containing protein" evidence="2">
    <location>
        <begin position="24"/>
        <end position="277"/>
    </location>
</feature>
<evidence type="ECO:0000313" key="4">
    <source>
        <dbReference type="EMBL" id="ASP49006.1"/>
    </source>
</evidence>
<dbReference type="OrthoDB" id="5188840at2"/>
<feature type="region of interest" description="Disordered" evidence="1">
    <location>
        <begin position="196"/>
        <end position="218"/>
    </location>
</feature>
<evidence type="ECO:0000256" key="1">
    <source>
        <dbReference type="SAM" id="MobiDB-lite"/>
    </source>
</evidence>
<sequence length="277" mass="28033">MNMNKLSLALLPLIAVLATGCGGDDGENGATGPAGSAGVDGTNGSDGTNGADGTNGNLAVYTVQLTNLTYGQPFSPAAVVLHEPGFNTFIDGETASLGLEQLAEGGDPTGLMSEALAATQYLDAVTTPGATPPRSIGVMSTLLVPLLDIDDLRISFTTMLVDTNDAFTGLNSANISNMTVGQTISFMAPTWDAGTEANTETASTMPGPAASGAGGGGASAGFDATRDDLFDLVHFHRGVVTSANASDGSKEGLSTSVLTEADRWDNPTARIVVTRTR</sequence>
<name>A0A222GAT5_9GAMM</name>
<dbReference type="Gene3D" id="2.60.40.2130">
    <property type="entry name" value="F-spondin domain"/>
    <property type="match status" value="1"/>
</dbReference>
<accession>A0A222GAT5</accession>
<protein>
    <recommendedName>
        <fullName evidence="3">Spondin domain-containing protein</fullName>
    </recommendedName>
</protein>
<keyword evidence="5" id="KW-1185">Reference proteome</keyword>
<keyword evidence="2" id="KW-0732">Signal</keyword>
<dbReference type="PROSITE" id="PS51257">
    <property type="entry name" value="PROKAR_LIPOPROTEIN"/>
    <property type="match status" value="1"/>
</dbReference>
<evidence type="ECO:0000259" key="3">
    <source>
        <dbReference type="Pfam" id="PF06468"/>
    </source>
</evidence>
<dbReference type="NCBIfam" id="NF038123">
    <property type="entry name" value="NF038123_dom"/>
    <property type="match status" value="1"/>
</dbReference>
<feature type="domain" description="Spondin" evidence="3">
    <location>
        <begin position="74"/>
        <end position="199"/>
    </location>
</feature>
<dbReference type="InterPro" id="IPR009465">
    <property type="entry name" value="Spondin_N"/>
</dbReference>
<dbReference type="Proteomes" id="UP000202259">
    <property type="component" value="Chromosome"/>
</dbReference>
<dbReference type="InterPro" id="IPR038678">
    <property type="entry name" value="Spondin_N_sf"/>
</dbReference>
<gene>
    <name evidence="4" type="ORF">B5D82_15245</name>
</gene>
<feature type="region of interest" description="Disordered" evidence="1">
    <location>
        <begin position="28"/>
        <end position="53"/>
    </location>
</feature>
<dbReference type="AlphaFoldDB" id="A0A222GAT5"/>